<feature type="transmembrane region" description="Helical" evidence="6">
    <location>
        <begin position="124"/>
        <end position="142"/>
    </location>
</feature>
<keyword evidence="3 6" id="KW-1133">Transmembrane helix</keyword>
<dbReference type="InterPro" id="IPR008253">
    <property type="entry name" value="Marvel"/>
</dbReference>
<dbReference type="PANTHER" id="PTHR39608:SF1">
    <property type="entry name" value="INTEGRAL MEMBRANE PROTEIN (AFU_ORTHOLOGUE AFUA_5G08640)"/>
    <property type="match status" value="1"/>
</dbReference>
<evidence type="ECO:0000256" key="3">
    <source>
        <dbReference type="ARBA" id="ARBA00022989"/>
    </source>
</evidence>
<feature type="domain" description="MARVEL" evidence="7">
    <location>
        <begin position="6"/>
        <end position="139"/>
    </location>
</feature>
<name>A0A9P4JR67_9PLEO</name>
<dbReference type="Proteomes" id="UP000799536">
    <property type="component" value="Unassembled WGS sequence"/>
</dbReference>
<dbReference type="EMBL" id="ML993991">
    <property type="protein sequence ID" value="KAF2201103.1"/>
    <property type="molecule type" value="Genomic_DNA"/>
</dbReference>
<gene>
    <name evidence="8" type="ORF">GQ43DRAFT_440925</name>
</gene>
<dbReference type="GO" id="GO:0016020">
    <property type="term" value="C:membrane"/>
    <property type="evidence" value="ECO:0007669"/>
    <property type="project" value="UniProtKB-SubCell"/>
</dbReference>
<evidence type="ECO:0000313" key="8">
    <source>
        <dbReference type="EMBL" id="KAF2201103.1"/>
    </source>
</evidence>
<keyword evidence="9" id="KW-1185">Reference proteome</keyword>
<accession>A0A9P4JR67</accession>
<dbReference type="Pfam" id="PF01284">
    <property type="entry name" value="MARVEL"/>
    <property type="match status" value="1"/>
</dbReference>
<dbReference type="OrthoDB" id="4074965at2759"/>
<comment type="caution">
    <text evidence="8">The sequence shown here is derived from an EMBL/GenBank/DDBJ whole genome shotgun (WGS) entry which is preliminary data.</text>
</comment>
<evidence type="ECO:0000256" key="1">
    <source>
        <dbReference type="ARBA" id="ARBA00004141"/>
    </source>
</evidence>
<comment type="subcellular location">
    <subcellularLocation>
        <location evidence="1">Membrane</location>
        <topology evidence="1">Multi-pass membrane protein</topology>
    </subcellularLocation>
</comment>
<evidence type="ECO:0000313" key="9">
    <source>
        <dbReference type="Proteomes" id="UP000799536"/>
    </source>
</evidence>
<dbReference type="AlphaFoldDB" id="A0A9P4JR67"/>
<keyword evidence="2 6" id="KW-0812">Transmembrane</keyword>
<organism evidence="8 9">
    <name type="scientific">Delitschia confertaspora ATCC 74209</name>
    <dbReference type="NCBI Taxonomy" id="1513339"/>
    <lineage>
        <taxon>Eukaryota</taxon>
        <taxon>Fungi</taxon>
        <taxon>Dikarya</taxon>
        <taxon>Ascomycota</taxon>
        <taxon>Pezizomycotina</taxon>
        <taxon>Dothideomycetes</taxon>
        <taxon>Pleosporomycetidae</taxon>
        <taxon>Pleosporales</taxon>
        <taxon>Delitschiaceae</taxon>
        <taxon>Delitschia</taxon>
    </lineage>
</organism>
<feature type="region of interest" description="Disordered" evidence="5">
    <location>
        <begin position="150"/>
        <end position="178"/>
    </location>
</feature>
<keyword evidence="4 6" id="KW-0472">Membrane</keyword>
<sequence>MTRMTSLFLRFSQLVSAAVVLGLMAHFLRQRYRYGVNGGPEGREVYSLALAALSIPFALYWMLHAARHTLHYPFDLIMSGAWFAAFGVLVRYLARQGCGTAFDWSGVNGVGKGSHCGQWRAAEAFSFISAILWLASAILNALTYHRKTADTAPHPHDETIETAPAGRPRRRWGRASGV</sequence>
<feature type="transmembrane region" description="Helical" evidence="6">
    <location>
        <begin position="7"/>
        <end position="25"/>
    </location>
</feature>
<evidence type="ECO:0000259" key="7">
    <source>
        <dbReference type="Pfam" id="PF01284"/>
    </source>
</evidence>
<feature type="transmembrane region" description="Helical" evidence="6">
    <location>
        <begin position="75"/>
        <end position="94"/>
    </location>
</feature>
<dbReference type="PANTHER" id="PTHR39608">
    <property type="entry name" value="INTEGRAL MEMBRANE PROTEIN (AFU_ORTHOLOGUE AFUA_5G08640)"/>
    <property type="match status" value="1"/>
</dbReference>
<proteinExistence type="predicted"/>
<protein>
    <recommendedName>
        <fullName evidence="7">MARVEL domain-containing protein</fullName>
    </recommendedName>
</protein>
<feature type="compositionally biased region" description="Basic and acidic residues" evidence="5">
    <location>
        <begin position="150"/>
        <end position="159"/>
    </location>
</feature>
<evidence type="ECO:0000256" key="5">
    <source>
        <dbReference type="SAM" id="MobiDB-lite"/>
    </source>
</evidence>
<reference evidence="8" key="1">
    <citation type="journal article" date="2020" name="Stud. Mycol.">
        <title>101 Dothideomycetes genomes: a test case for predicting lifestyles and emergence of pathogens.</title>
        <authorList>
            <person name="Haridas S."/>
            <person name="Albert R."/>
            <person name="Binder M."/>
            <person name="Bloem J."/>
            <person name="Labutti K."/>
            <person name="Salamov A."/>
            <person name="Andreopoulos B."/>
            <person name="Baker S."/>
            <person name="Barry K."/>
            <person name="Bills G."/>
            <person name="Bluhm B."/>
            <person name="Cannon C."/>
            <person name="Castanera R."/>
            <person name="Culley D."/>
            <person name="Daum C."/>
            <person name="Ezra D."/>
            <person name="Gonzalez J."/>
            <person name="Henrissat B."/>
            <person name="Kuo A."/>
            <person name="Liang C."/>
            <person name="Lipzen A."/>
            <person name="Lutzoni F."/>
            <person name="Magnuson J."/>
            <person name="Mondo S."/>
            <person name="Nolan M."/>
            <person name="Ohm R."/>
            <person name="Pangilinan J."/>
            <person name="Park H.-J."/>
            <person name="Ramirez L."/>
            <person name="Alfaro M."/>
            <person name="Sun H."/>
            <person name="Tritt A."/>
            <person name="Yoshinaga Y."/>
            <person name="Zwiers L.-H."/>
            <person name="Turgeon B."/>
            <person name="Goodwin S."/>
            <person name="Spatafora J."/>
            <person name="Crous P."/>
            <person name="Grigoriev I."/>
        </authorList>
    </citation>
    <scope>NUCLEOTIDE SEQUENCE</scope>
    <source>
        <strain evidence="8">ATCC 74209</strain>
    </source>
</reference>
<evidence type="ECO:0000256" key="2">
    <source>
        <dbReference type="ARBA" id="ARBA00022692"/>
    </source>
</evidence>
<evidence type="ECO:0000256" key="4">
    <source>
        <dbReference type="ARBA" id="ARBA00023136"/>
    </source>
</evidence>
<feature type="transmembrane region" description="Helical" evidence="6">
    <location>
        <begin position="45"/>
        <end position="63"/>
    </location>
</feature>
<evidence type="ECO:0000256" key="6">
    <source>
        <dbReference type="SAM" id="Phobius"/>
    </source>
</evidence>
<feature type="compositionally biased region" description="Basic residues" evidence="5">
    <location>
        <begin position="167"/>
        <end position="178"/>
    </location>
</feature>